<sequence>MGISNIDNMSTKGFKLSYDGPGFPLDKDVYPEGLPGDQKRSILRSIISREKKRSDLRVVKRAEGWN</sequence>
<organism evidence="1">
    <name type="scientific">marine sediment metagenome</name>
    <dbReference type="NCBI Taxonomy" id="412755"/>
    <lineage>
        <taxon>unclassified sequences</taxon>
        <taxon>metagenomes</taxon>
        <taxon>ecological metagenomes</taxon>
    </lineage>
</organism>
<comment type="caution">
    <text evidence="1">The sequence shown here is derived from an EMBL/GenBank/DDBJ whole genome shotgun (WGS) entry which is preliminary data.</text>
</comment>
<dbReference type="EMBL" id="BARU01029248">
    <property type="protein sequence ID" value="GAH64728.1"/>
    <property type="molecule type" value="Genomic_DNA"/>
</dbReference>
<accession>X1J4M5</accession>
<gene>
    <name evidence="1" type="ORF">S03H2_46565</name>
</gene>
<protein>
    <submittedName>
        <fullName evidence="1">Uncharacterized protein</fullName>
    </submittedName>
</protein>
<name>X1J4M5_9ZZZZ</name>
<reference evidence="1" key="1">
    <citation type="journal article" date="2014" name="Front. Microbiol.">
        <title>High frequency of phylogenetically diverse reductive dehalogenase-homologous genes in deep subseafloor sedimentary metagenomes.</title>
        <authorList>
            <person name="Kawai M."/>
            <person name="Futagami T."/>
            <person name="Toyoda A."/>
            <person name="Takaki Y."/>
            <person name="Nishi S."/>
            <person name="Hori S."/>
            <person name="Arai W."/>
            <person name="Tsubouchi T."/>
            <person name="Morono Y."/>
            <person name="Uchiyama I."/>
            <person name="Ito T."/>
            <person name="Fujiyama A."/>
            <person name="Inagaki F."/>
            <person name="Takami H."/>
        </authorList>
    </citation>
    <scope>NUCLEOTIDE SEQUENCE</scope>
    <source>
        <strain evidence="1">Expedition CK06-06</strain>
    </source>
</reference>
<evidence type="ECO:0000313" key="1">
    <source>
        <dbReference type="EMBL" id="GAH64728.1"/>
    </source>
</evidence>
<dbReference type="AlphaFoldDB" id="X1J4M5"/>
<feature type="non-terminal residue" evidence="1">
    <location>
        <position position="66"/>
    </location>
</feature>
<proteinExistence type="predicted"/>